<keyword evidence="2 5" id="KW-0547">Nucleotide-binding</keyword>
<evidence type="ECO:0000313" key="8">
    <source>
        <dbReference type="Proteomes" id="UP001147653"/>
    </source>
</evidence>
<dbReference type="GO" id="GO:0016887">
    <property type="term" value="F:ATP hydrolysis activity"/>
    <property type="evidence" value="ECO:0007669"/>
    <property type="project" value="InterPro"/>
</dbReference>
<dbReference type="Pfam" id="PF13589">
    <property type="entry name" value="HATPase_c_3"/>
    <property type="match status" value="1"/>
</dbReference>
<reference evidence="7" key="1">
    <citation type="submission" date="2022-10" db="EMBL/GenBank/DDBJ databases">
        <title>The WGS of Solirubrobacter phytolaccae KCTC 29190.</title>
        <authorList>
            <person name="Jiang Z."/>
        </authorList>
    </citation>
    <scope>NUCLEOTIDE SEQUENCE</scope>
    <source>
        <strain evidence="7">KCTC 29190</strain>
    </source>
</reference>
<organism evidence="7 8">
    <name type="scientific">Solirubrobacter phytolaccae</name>
    <dbReference type="NCBI Taxonomy" id="1404360"/>
    <lineage>
        <taxon>Bacteria</taxon>
        <taxon>Bacillati</taxon>
        <taxon>Actinomycetota</taxon>
        <taxon>Thermoleophilia</taxon>
        <taxon>Solirubrobacterales</taxon>
        <taxon>Solirubrobacteraceae</taxon>
        <taxon>Solirubrobacter</taxon>
    </lineage>
</organism>
<dbReference type="Pfam" id="PF00183">
    <property type="entry name" value="HSP90"/>
    <property type="match status" value="1"/>
</dbReference>
<dbReference type="InterPro" id="IPR001404">
    <property type="entry name" value="Hsp90_fam"/>
</dbReference>
<keyword evidence="3 5" id="KW-0067">ATP-binding</keyword>
<dbReference type="AlphaFoldDB" id="A0A9X3SB76"/>
<keyword evidence="4" id="KW-0143">Chaperone</keyword>
<feature type="binding site" evidence="5">
    <location>
        <begin position="108"/>
        <end position="113"/>
    </location>
    <ligand>
        <name>ATP</name>
        <dbReference type="ChEBI" id="CHEBI:30616"/>
    </ligand>
</feature>
<dbReference type="PRINTS" id="PR00775">
    <property type="entry name" value="HEATSHOCK90"/>
</dbReference>
<dbReference type="InterPro" id="IPR020568">
    <property type="entry name" value="Ribosomal_Su5_D2-typ_SF"/>
</dbReference>
<dbReference type="Proteomes" id="UP001147653">
    <property type="component" value="Unassembled WGS sequence"/>
</dbReference>
<dbReference type="GO" id="GO:0051082">
    <property type="term" value="F:unfolded protein binding"/>
    <property type="evidence" value="ECO:0007669"/>
    <property type="project" value="InterPro"/>
</dbReference>
<dbReference type="InterPro" id="IPR020575">
    <property type="entry name" value="Hsp90_N"/>
</dbReference>
<feature type="binding site" evidence="5">
    <location>
        <position position="159"/>
    </location>
    <ligand>
        <name>ATP</name>
        <dbReference type="ChEBI" id="CHEBI:30616"/>
    </ligand>
</feature>
<protein>
    <submittedName>
        <fullName evidence="7">ATP-binding protein</fullName>
    </submittedName>
</protein>
<dbReference type="Gene3D" id="3.30.230.80">
    <property type="match status" value="1"/>
</dbReference>
<accession>A0A9X3SB76</accession>
<dbReference type="EMBL" id="JAPDDP010000051">
    <property type="protein sequence ID" value="MDA0183321.1"/>
    <property type="molecule type" value="Genomic_DNA"/>
</dbReference>
<dbReference type="GO" id="GO:0140662">
    <property type="term" value="F:ATP-dependent protein folding chaperone"/>
    <property type="evidence" value="ECO:0007669"/>
    <property type="project" value="InterPro"/>
</dbReference>
<gene>
    <name evidence="7" type="ORF">OJ997_23630</name>
</gene>
<dbReference type="Gene3D" id="3.30.565.10">
    <property type="entry name" value="Histidine kinase-like ATPase, C-terminal domain"/>
    <property type="match status" value="1"/>
</dbReference>
<evidence type="ECO:0000256" key="3">
    <source>
        <dbReference type="ARBA" id="ARBA00022840"/>
    </source>
</evidence>
<dbReference type="InterPro" id="IPR036890">
    <property type="entry name" value="HATPase_C_sf"/>
</dbReference>
<feature type="binding site" evidence="5">
    <location>
        <position position="78"/>
    </location>
    <ligand>
        <name>ATP</name>
        <dbReference type="ChEBI" id="CHEBI:30616"/>
    </ligand>
</feature>
<sequence>MATTELQSTQVDLAGLMTVLGGHLYSTPAVAVRELVQNAHDSITRRRIEDPAFSGGRIDVTSDPRTGTLTVSDDGAGMTREEIDRFLATVGVGYTRGLRERSDELIGQFGLGFLSAFIIGERTVVRTASYQAPDAAHEYTSTTGERYSVEPCAERPVGTEVVLKLTADHRELADPAVLAGIVGRYCALLGVPVQVNGEPVNADAPPWRATGEAVAVHPVQARKQALAFAERMDPSFRPLCTLEVDGGGVRGLLWLQDVLTYGSWDNRRLAVYVRGMLLDDDARDLLPRWAGFVSGAVESDVLTPTASREDLQRDDAWEAARAALHEALVSGLARVASEQPEAWSRVLARHNEGLLGAALADEGLEALLAADLRVPTSEGELTVRELVDGGDGRAHVGLGTGGFEEMRFRALKRPIATGTRYAVVPFVRRWCARHGVDVVELGTSTGDRALFQRVELEEAGWLAEQLAKERQELIPARFEPVEMPFVLVPDREAELKARLEADAAQERIASAALHLARSHTATIDGTYEARLYVNVDSPAIAALLQARRDGRDVEVALGLLRAVLALMAAGERETRAGVDLLEALSGVGDAVRRLL</sequence>
<name>A0A9X3SB76_9ACTN</name>
<dbReference type="GO" id="GO:0005524">
    <property type="term" value="F:ATP binding"/>
    <property type="evidence" value="ECO:0007669"/>
    <property type="project" value="UniProtKB-KW"/>
</dbReference>
<dbReference type="PIRSF" id="PIRSF002583">
    <property type="entry name" value="Hsp90"/>
    <property type="match status" value="1"/>
</dbReference>
<proteinExistence type="inferred from homology"/>
<evidence type="ECO:0000256" key="4">
    <source>
        <dbReference type="ARBA" id="ARBA00023186"/>
    </source>
</evidence>
<evidence type="ECO:0000256" key="1">
    <source>
        <dbReference type="ARBA" id="ARBA00008239"/>
    </source>
</evidence>
<feature type="binding site" evidence="5">
    <location>
        <position position="38"/>
    </location>
    <ligand>
        <name>ATP</name>
        <dbReference type="ChEBI" id="CHEBI:30616"/>
    </ligand>
</feature>
<evidence type="ECO:0000256" key="2">
    <source>
        <dbReference type="ARBA" id="ARBA00022741"/>
    </source>
</evidence>
<feature type="binding site" evidence="5">
    <location>
        <position position="34"/>
    </location>
    <ligand>
        <name>ATP</name>
        <dbReference type="ChEBI" id="CHEBI:30616"/>
    </ligand>
</feature>
<comment type="similarity">
    <text evidence="1">Belongs to the heat shock protein 90 family.</text>
</comment>
<dbReference type="SUPFAM" id="SSF54211">
    <property type="entry name" value="Ribosomal protein S5 domain 2-like"/>
    <property type="match status" value="1"/>
</dbReference>
<dbReference type="SUPFAM" id="SSF55874">
    <property type="entry name" value="ATPase domain of HSP90 chaperone/DNA topoisomerase II/histidine kinase"/>
    <property type="match status" value="1"/>
</dbReference>
<evidence type="ECO:0000256" key="6">
    <source>
        <dbReference type="SAM" id="MobiDB-lite"/>
    </source>
</evidence>
<evidence type="ECO:0000256" key="5">
    <source>
        <dbReference type="PIRSR" id="PIRSR002583-1"/>
    </source>
</evidence>
<feature type="binding site" evidence="5">
    <location>
        <position position="73"/>
    </location>
    <ligand>
        <name>ATP</name>
        <dbReference type="ChEBI" id="CHEBI:30616"/>
    </ligand>
</feature>
<evidence type="ECO:0000313" key="7">
    <source>
        <dbReference type="EMBL" id="MDA0183321.1"/>
    </source>
</evidence>
<dbReference type="PANTHER" id="PTHR11528">
    <property type="entry name" value="HEAT SHOCK PROTEIN 90 FAMILY MEMBER"/>
    <property type="match status" value="1"/>
</dbReference>
<keyword evidence="8" id="KW-1185">Reference proteome</keyword>
<comment type="caution">
    <text evidence="7">The sequence shown here is derived from an EMBL/GenBank/DDBJ whole genome shotgun (WGS) entry which is preliminary data.</text>
</comment>
<feature type="region of interest" description="Disordered" evidence="6">
    <location>
        <begin position="53"/>
        <end position="75"/>
    </location>
</feature>